<organism evidence="1">
    <name type="scientific">viral metagenome</name>
    <dbReference type="NCBI Taxonomy" id="1070528"/>
    <lineage>
        <taxon>unclassified sequences</taxon>
        <taxon>metagenomes</taxon>
        <taxon>organismal metagenomes</taxon>
    </lineage>
</organism>
<proteinExistence type="predicted"/>
<accession>A0A6C0IZM6</accession>
<reference evidence="1" key="1">
    <citation type="journal article" date="2020" name="Nature">
        <title>Giant virus diversity and host interactions through global metagenomics.</title>
        <authorList>
            <person name="Schulz F."/>
            <person name="Roux S."/>
            <person name="Paez-Espino D."/>
            <person name="Jungbluth S."/>
            <person name="Walsh D.A."/>
            <person name="Denef V.J."/>
            <person name="McMahon K.D."/>
            <person name="Konstantinidis K.T."/>
            <person name="Eloe-Fadrosh E.A."/>
            <person name="Kyrpides N.C."/>
            <person name="Woyke T."/>
        </authorList>
    </citation>
    <scope>NUCLEOTIDE SEQUENCE</scope>
    <source>
        <strain evidence="1">GVMAG-M-3300024510-1</strain>
    </source>
</reference>
<protein>
    <submittedName>
        <fullName evidence="1">Uncharacterized protein</fullName>
    </submittedName>
</protein>
<sequence>MTDVYTLSDEIRILDEVTNAALHMKVDASATAGTKTTIIGAQTNNVNVTLDTPSSGQVIRASSTNAATWHNPIDIRNNALSLNANNFHTLDFIGSGLTVTDYGNGIARINSTAITSPTERKQFDAFANTSQLVQNTATTILFDVVRMTTGGSFTLTAGEVTINSEDTYVILFSVTTDIDVFNQPAISRSWLEVDTGSGFNAIAGSYVFNHNQNVTVGEQTASTHVIHAAQIGYIYRVRTQRFAGSGSVRTVAAASSITFVTSGPSTTALTIQDESSNIGSFTTLNFVGANVTATDAGGGVAEINVTAQTTPPRQFDVYASTAQLFSNTPITVLYNTVRRNTGEFVLSSGQVTVNAPDYYLILFSVTTDIASFNQPAIVHSWLEVNNVMVPGSSIYSHNASSVVGEQTASTQLVHNTSSGDVFRVRTVRFAGSGNTSTISSASSLTFVNTGGVGSTLAIKDEGSSLGSFNTMNFVGNNIIATDAGGGQVNVTVSQSTIDVKDEGSTLGSFTALDFVGASVNVTDLGGGVAQVAMISHCFDAYATTTQPCISTVTILYDTIRKNTGAFTLSAGEVTVNVTDTFFIFYTVTTDISAFNQTAITRSWLEIDTGSGFNPISGSDMFSHNKNSAEGEQTASTHLIYDVVSGYKFRVRTNRFAGTGNTATKADASRITFKN</sequence>
<dbReference type="EMBL" id="MN740272">
    <property type="protein sequence ID" value="QHT97157.1"/>
    <property type="molecule type" value="Genomic_DNA"/>
</dbReference>
<dbReference type="AlphaFoldDB" id="A0A6C0IZM6"/>
<name>A0A6C0IZM6_9ZZZZ</name>
<evidence type="ECO:0000313" key="1">
    <source>
        <dbReference type="EMBL" id="QHT97157.1"/>
    </source>
</evidence>